<organism evidence="4 5">
    <name type="scientific">Aquipuribacter hungaricus</name>
    <dbReference type="NCBI Taxonomy" id="545624"/>
    <lineage>
        <taxon>Bacteria</taxon>
        <taxon>Bacillati</taxon>
        <taxon>Actinomycetota</taxon>
        <taxon>Actinomycetes</taxon>
        <taxon>Micrococcales</taxon>
        <taxon>Intrasporangiaceae</taxon>
        <taxon>Aquipuribacter</taxon>
    </lineage>
</organism>
<feature type="domain" description="GGDEF" evidence="3">
    <location>
        <begin position="449"/>
        <end position="593"/>
    </location>
</feature>
<keyword evidence="4" id="KW-0548">Nucleotidyltransferase</keyword>
<dbReference type="EMBL" id="JBHRWW010000008">
    <property type="protein sequence ID" value="MFC3689172.1"/>
    <property type="molecule type" value="Genomic_DNA"/>
</dbReference>
<dbReference type="GO" id="GO:0052621">
    <property type="term" value="F:diguanylate cyclase activity"/>
    <property type="evidence" value="ECO:0007669"/>
    <property type="project" value="UniProtKB-EC"/>
</dbReference>
<dbReference type="SUPFAM" id="SSF55073">
    <property type="entry name" value="Nucleotide cyclase"/>
    <property type="match status" value="1"/>
</dbReference>
<gene>
    <name evidence="4" type="ORF">ACFOLH_12535</name>
</gene>
<keyword evidence="4" id="KW-0808">Transferase</keyword>
<dbReference type="InterPro" id="IPR000160">
    <property type="entry name" value="GGDEF_dom"/>
</dbReference>
<sequence length="593" mass="63552">MPSVPGTAPSREPSPGDPAPEPDPDRDAAVGAAPDRPDLAELAALVDHDPALAEERLGEALAPLLPDGSADATLDATSARLDAGSRTVAAHLLVLRARARHFRRDLAAHDDTRAALRLLDAEHEPLLAAQALNMHAISSGYLGDLHAQLRCLDRGLEALLRAEGAEALRLRSIMRHNLAVALYDLGDARGALGLLADARRESEVTGHPRQREWILMTSVAAASFLLRGYEGQAPVEGDEREELLAEVHAWTAEAVEAAEQAVVVGEGMANRRGASWCLARDAQLRGELDEALRHARAAVVLVSSIGEIDVLARARALLAEILMDLDRLDEAEDILVEATGATDRLGSVTSVMVWHMLAACRERRGDLVGALAAMRRYVTAVTASRDLQVHSTAAVNAARLRREEVERERDSWRRTSEEERRAARVDALTGIENRRAFTDAMTGHAERGARLALAIVDLDHFKDVNDRFGHVVGDEVLVRVARAMTAAADGTGAGLYRVGGEEFVLAVPVDGLDDDAVVGLVERVRTAVAAVDMSDVSLPLRDEVPVTLRVTASAGLVVGEPVQAASPAGDLLRAADRRLYQAKEAGRDRLVGP</sequence>
<dbReference type="SMART" id="SM00267">
    <property type="entry name" value="GGDEF"/>
    <property type="match status" value="1"/>
</dbReference>
<dbReference type="InterPro" id="IPR050469">
    <property type="entry name" value="Diguanylate_Cyclase"/>
</dbReference>
<dbReference type="Pfam" id="PF00990">
    <property type="entry name" value="GGDEF"/>
    <property type="match status" value="1"/>
</dbReference>
<dbReference type="CDD" id="cd01949">
    <property type="entry name" value="GGDEF"/>
    <property type="match status" value="1"/>
</dbReference>
<dbReference type="Gene3D" id="1.25.40.10">
    <property type="entry name" value="Tetratricopeptide repeat domain"/>
    <property type="match status" value="1"/>
</dbReference>
<feature type="coiled-coil region" evidence="1">
    <location>
        <begin position="395"/>
        <end position="422"/>
    </location>
</feature>
<evidence type="ECO:0000313" key="4">
    <source>
        <dbReference type="EMBL" id="MFC3689172.1"/>
    </source>
</evidence>
<accession>A0ABV7WJN2</accession>
<dbReference type="EC" id="2.7.7.65" evidence="4"/>
<dbReference type="Proteomes" id="UP001595685">
    <property type="component" value="Unassembled WGS sequence"/>
</dbReference>
<keyword evidence="5" id="KW-1185">Reference proteome</keyword>
<dbReference type="RefSeq" id="WP_340293977.1">
    <property type="nucleotide sequence ID" value="NZ_JBBEOI010000131.1"/>
</dbReference>
<dbReference type="InterPro" id="IPR011990">
    <property type="entry name" value="TPR-like_helical_dom_sf"/>
</dbReference>
<comment type="caution">
    <text evidence="4">The sequence shown here is derived from an EMBL/GenBank/DDBJ whole genome shotgun (WGS) entry which is preliminary data.</text>
</comment>
<evidence type="ECO:0000313" key="5">
    <source>
        <dbReference type="Proteomes" id="UP001595685"/>
    </source>
</evidence>
<dbReference type="InterPro" id="IPR043128">
    <property type="entry name" value="Rev_trsase/Diguanyl_cyclase"/>
</dbReference>
<dbReference type="PANTHER" id="PTHR45138">
    <property type="entry name" value="REGULATORY COMPONENTS OF SENSORY TRANSDUCTION SYSTEM"/>
    <property type="match status" value="1"/>
</dbReference>
<evidence type="ECO:0000256" key="2">
    <source>
        <dbReference type="SAM" id="MobiDB-lite"/>
    </source>
</evidence>
<dbReference type="PANTHER" id="PTHR45138:SF9">
    <property type="entry name" value="DIGUANYLATE CYCLASE DGCM-RELATED"/>
    <property type="match status" value="1"/>
</dbReference>
<keyword evidence="1" id="KW-0175">Coiled coil</keyword>
<reference evidence="5" key="1">
    <citation type="journal article" date="2019" name="Int. J. Syst. Evol. Microbiol.">
        <title>The Global Catalogue of Microorganisms (GCM) 10K type strain sequencing project: providing services to taxonomists for standard genome sequencing and annotation.</title>
        <authorList>
            <consortium name="The Broad Institute Genomics Platform"/>
            <consortium name="The Broad Institute Genome Sequencing Center for Infectious Disease"/>
            <person name="Wu L."/>
            <person name="Ma J."/>
        </authorList>
    </citation>
    <scope>NUCLEOTIDE SEQUENCE [LARGE SCALE GENOMIC DNA]</scope>
    <source>
        <strain evidence="5">NCAIM B.02333</strain>
    </source>
</reference>
<evidence type="ECO:0000259" key="3">
    <source>
        <dbReference type="PROSITE" id="PS50887"/>
    </source>
</evidence>
<dbReference type="InterPro" id="IPR029787">
    <property type="entry name" value="Nucleotide_cyclase"/>
</dbReference>
<evidence type="ECO:0000256" key="1">
    <source>
        <dbReference type="SAM" id="Coils"/>
    </source>
</evidence>
<protein>
    <submittedName>
        <fullName evidence="4">Diguanylate cyclase</fullName>
        <ecNumber evidence="4">2.7.7.65</ecNumber>
    </submittedName>
</protein>
<dbReference type="SUPFAM" id="SSF48452">
    <property type="entry name" value="TPR-like"/>
    <property type="match status" value="1"/>
</dbReference>
<dbReference type="Gene3D" id="3.30.70.270">
    <property type="match status" value="1"/>
</dbReference>
<dbReference type="PROSITE" id="PS50887">
    <property type="entry name" value="GGDEF"/>
    <property type="match status" value="1"/>
</dbReference>
<dbReference type="NCBIfam" id="TIGR00254">
    <property type="entry name" value="GGDEF"/>
    <property type="match status" value="1"/>
</dbReference>
<feature type="region of interest" description="Disordered" evidence="2">
    <location>
        <begin position="1"/>
        <end position="36"/>
    </location>
</feature>
<proteinExistence type="predicted"/>
<name>A0ABV7WJN2_9MICO</name>